<gene>
    <name evidence="7" type="primary">mbtB_2</name>
    <name evidence="7" type="ORF">VQ7734_03560</name>
</gene>
<dbReference type="CDD" id="cd02440">
    <property type="entry name" value="AdoMet_MTases"/>
    <property type="match status" value="1"/>
</dbReference>
<sequence>MTVKTLLSEMEALGVRLWTEAGQLRFQAPVGVLTEDHRNRLKAAKEDLIALLDAQAAGVQQDLEHRYAPFPLTPIQAAYLVGRGDAFEYGGVGCHGYLELNFDRLDIERMKQAWTQLIQRHPMLRAVILPDGVQQVLEDFEMPEVIVTDLTTQPAADAAQKLEAIRAQMGSKVYTPEQAPLYELSISRMPAHDTLHVSVDLLIADFVSIQVLLSELDHLYRHPEEELPAIRAGFRDILLAERAAIDTPAGQAKYTRDKQYWTERLNTLPPAPDWPVQETQQKYGKAAFARHDFTLEKEKWQQLQQKARDQRMTSSGVVLAAFSEVLRRWSATKSFCVNVTVLNRPAIHEDIHRIIGDFTQINILEVKEAPGTDFITRTRHLQDQLLTDLEHSSYTGVDLLRDIGRSAETRGRLMPYVFTSTLGAGKGDNESFMEGATLAYGISQTPQVWLDCQVSERDGSLHLNWDVREGVFRDGVIEQAFDAMCRLICDLAENDRWLESSVVTLPENLLDQRKLQNLIQAPLPQNPLHAGFIRQVVETPDRIAVSADKQHYTYKALAEKAAAVASWLKDNGISQAEPVAVCLPKSFDQIAAVMGVMLAGGAYVPLSAEQPRHRHNLIMQDARITKLITDQANSQGWDEPIRSLYTENAQPAPFLPEAWIQTEFEPQQLAYVIFTSGTTGKPKGVMISHQAAQNTLSDVSTRISLQAADKVLGLASLSFDLSVYDVFATLSCGAALVLPETDQLNNPAHWLELLTTHEITVWNSVPAQLQMLTSVLEDQAVSLSLRVAMLSGDWIPVSLPDTARRFIPDLRIISMGGATEAAVWSVWYDIESVKPTDKSIPYGRPMNNQGFHILDDDMQPCPDWVPGALYISGHGLALGYMGDPQKTRQQFVTHPQTGERLYQTGDNGRFREDGLIEFLGRNDTQVKINGHRIELSEIDSVLQQHPQVAHVTSVISQQEDDEKRLAAFIEAAYLTEPARDDRQALSDCLLTTGDGITAEVDRDKLVQWVECADRIALLDIMKTFQDSGLFQSADHGYTLAEIIEATHTSDDYHHLMRRWLHALSGFGWLKESQSLYYCIRPYSGQEHDNTWQKLQQLEDEVQYSAELLRYLRESAAALPQLLTGEADPLDLLFPQGEMDTALAAYNNNLVARTMNRCVVAAAEQHAQKFTKEKPMRLLEIGAGVGGTSNDVIPALDGYAVDYQFTDLSTYFLNAARERYSQYPWVRYGIFDLNQPNWLQGQPDRSLDMIVCANVLHNSVYAPDVLAQLRRMVVPGGLIVIIEATREIYSLMTSMEFKHGLNGFKDFRQQTGQTFITRKQWVGLFADAELELLGGYPLEDDPMSYAGQTTFLVRAPKTRHVVRQEDMTGWLAERLPAYMVPSYIEVLEHLPLTANGKVDRKTLAKRVVTPKTGQAVENTGDMTDMEQKVAAIWSDALGGVPVGRDQDFFLAGGDSLLIAQVVTRLREQIPQSQALSWDRLMREMLSKPTVAHIAKLLAHIEAGAESENEGCVEVSPLVHLAGAATPSEQGVTRILVHDGSGTLAPYREVIAAIQAAMREEDSLFGLTLTDNAQFLQRPTDGLIEELGSEYAALVADLGVSRVQVIGYCMGGFIAAEISRNLLEAGVEPHCFAVSSGKFQHQIEEDLLLERAFATLMGAELVEAGHAPDHEALDRAIQQVMSKHQGVIPEGSMLQCEDESIRRAYTALAEKPHPQRLKMIATAMADVQDNVWNDDQIQSVYQVFRHSLTAVANYNPLPYLGALSIFNDDQSVQLLPGLPVEMSSIWEEISLGIAEQSVINANHVTCMTGESLHQWLKALFAGAPFEQTSAKEQTAEESLS</sequence>
<dbReference type="RefSeq" id="WP_073585067.1">
    <property type="nucleotide sequence ID" value="NZ_AP024897.1"/>
</dbReference>
<dbReference type="FunFam" id="3.30.559.10:FF:000023">
    <property type="entry name" value="Non-ribosomal peptide synthetase"/>
    <property type="match status" value="1"/>
</dbReference>
<evidence type="ECO:0000313" key="7">
    <source>
        <dbReference type="EMBL" id="SHO57790.1"/>
    </source>
</evidence>
<evidence type="ECO:0000256" key="4">
    <source>
        <dbReference type="ARBA" id="ARBA00022553"/>
    </source>
</evidence>
<dbReference type="PANTHER" id="PTHR45527">
    <property type="entry name" value="NONRIBOSOMAL PEPTIDE SYNTHETASE"/>
    <property type="match status" value="1"/>
</dbReference>
<dbReference type="Gene3D" id="3.30.559.30">
    <property type="entry name" value="Nonribosomal peptide synthetase, condensation domain"/>
    <property type="match status" value="1"/>
</dbReference>
<dbReference type="FunFam" id="3.30.559.30:FF:000006">
    <property type="entry name" value="Yersiniabactin polyketide/non-ribosomal peptide synthetase"/>
    <property type="match status" value="1"/>
</dbReference>
<evidence type="ECO:0000259" key="6">
    <source>
        <dbReference type="PROSITE" id="PS50075"/>
    </source>
</evidence>
<dbReference type="InterPro" id="IPR029063">
    <property type="entry name" value="SAM-dependent_MTases_sf"/>
</dbReference>
<dbReference type="Gene3D" id="2.30.38.10">
    <property type="entry name" value="Luciferase, Domain 3"/>
    <property type="match status" value="1"/>
</dbReference>
<dbReference type="Proteomes" id="UP000184600">
    <property type="component" value="Unassembled WGS sequence"/>
</dbReference>
<proteinExistence type="predicted"/>
<dbReference type="InterPro" id="IPR000873">
    <property type="entry name" value="AMP-dep_synth/lig_dom"/>
</dbReference>
<dbReference type="Gene3D" id="3.40.50.980">
    <property type="match status" value="2"/>
</dbReference>
<dbReference type="Gene3D" id="1.10.10.1830">
    <property type="entry name" value="Non-ribosomal peptide synthase, adenylation domain"/>
    <property type="match status" value="1"/>
</dbReference>
<organism evidence="7 8">
    <name type="scientific">Vibrio quintilis</name>
    <dbReference type="NCBI Taxonomy" id="1117707"/>
    <lineage>
        <taxon>Bacteria</taxon>
        <taxon>Pseudomonadati</taxon>
        <taxon>Pseudomonadota</taxon>
        <taxon>Gammaproteobacteria</taxon>
        <taxon>Vibrionales</taxon>
        <taxon>Vibrionaceae</taxon>
        <taxon>Vibrio</taxon>
    </lineage>
</organism>
<dbReference type="FunFam" id="3.40.50.12780:FF:000012">
    <property type="entry name" value="Non-ribosomal peptide synthetase"/>
    <property type="match status" value="1"/>
</dbReference>
<dbReference type="Pfam" id="PF18563">
    <property type="entry name" value="TubC_N"/>
    <property type="match status" value="1"/>
</dbReference>
<dbReference type="InterPro" id="IPR010071">
    <property type="entry name" value="AA_adenyl_dom"/>
</dbReference>
<protein>
    <submittedName>
        <fullName evidence="7">Phenyloxazoline synthase MbtB</fullName>
        <ecNumber evidence="7">6.3.2.-</ecNumber>
    </submittedName>
</protein>
<dbReference type="InterPro" id="IPR045851">
    <property type="entry name" value="AMP-bd_C_sf"/>
</dbReference>
<dbReference type="PANTHER" id="PTHR45527:SF10">
    <property type="entry name" value="PYOCHELIN SYNTHASE PCHF"/>
    <property type="match status" value="1"/>
</dbReference>
<dbReference type="InterPro" id="IPR020845">
    <property type="entry name" value="AMP-binding_CS"/>
</dbReference>
<dbReference type="InterPro" id="IPR023213">
    <property type="entry name" value="CAT-like_dom_sf"/>
</dbReference>
<comment type="pathway">
    <text evidence="2">Siderophore biosynthesis.</text>
</comment>
<evidence type="ECO:0000256" key="2">
    <source>
        <dbReference type="ARBA" id="ARBA00004924"/>
    </source>
</evidence>
<keyword evidence="3" id="KW-0596">Phosphopantetheine</keyword>
<reference evidence="8" key="1">
    <citation type="submission" date="2016-12" db="EMBL/GenBank/DDBJ databases">
        <authorList>
            <person name="Rodrigo-Torres L."/>
            <person name="Arahal R.D."/>
            <person name="Lucena T."/>
        </authorList>
    </citation>
    <scope>NUCLEOTIDE SEQUENCE [LARGE SCALE GENOMIC DNA]</scope>
</reference>
<dbReference type="OrthoDB" id="9757559at2"/>
<dbReference type="InterPro" id="IPR044894">
    <property type="entry name" value="TubC_N_sf"/>
</dbReference>
<dbReference type="SUPFAM" id="SSF53474">
    <property type="entry name" value="alpha/beta-Hydrolases"/>
    <property type="match status" value="1"/>
</dbReference>
<dbReference type="Pfam" id="PF00501">
    <property type="entry name" value="AMP-binding"/>
    <property type="match status" value="1"/>
</dbReference>
<feature type="domain" description="Carrier" evidence="6">
    <location>
        <begin position="1419"/>
        <end position="1500"/>
    </location>
</feature>
<dbReference type="InterPro" id="IPR001242">
    <property type="entry name" value="Condensation_dom"/>
</dbReference>
<dbReference type="EC" id="6.3.2.-" evidence="7"/>
<dbReference type="PROSITE" id="PS00012">
    <property type="entry name" value="PHOSPHOPANTETHEINE"/>
    <property type="match status" value="1"/>
</dbReference>
<dbReference type="PROSITE" id="PS50075">
    <property type="entry name" value="CARRIER"/>
    <property type="match status" value="1"/>
</dbReference>
<dbReference type="EMBL" id="FRFG01000048">
    <property type="protein sequence ID" value="SHO57790.1"/>
    <property type="molecule type" value="Genomic_DNA"/>
</dbReference>
<dbReference type="Gene3D" id="3.40.50.150">
    <property type="entry name" value="Vaccinia Virus protein VP39"/>
    <property type="match status" value="1"/>
</dbReference>
<dbReference type="Gene3D" id="3.30.559.10">
    <property type="entry name" value="Chloramphenicol acetyltransferase-like domain"/>
    <property type="match status" value="1"/>
</dbReference>
<dbReference type="NCBIfam" id="TIGR01733">
    <property type="entry name" value="AA-adenyl-dom"/>
    <property type="match status" value="1"/>
</dbReference>
<dbReference type="GO" id="GO:0005737">
    <property type="term" value="C:cytoplasm"/>
    <property type="evidence" value="ECO:0007669"/>
    <property type="project" value="TreeGrafter"/>
</dbReference>
<dbReference type="GO" id="GO:0009403">
    <property type="term" value="P:toxin biosynthetic process"/>
    <property type="evidence" value="ECO:0007669"/>
    <property type="project" value="UniProtKB-ARBA"/>
</dbReference>
<dbReference type="InterPro" id="IPR029058">
    <property type="entry name" value="AB_hydrolase_fold"/>
</dbReference>
<evidence type="ECO:0000313" key="8">
    <source>
        <dbReference type="Proteomes" id="UP000184600"/>
    </source>
</evidence>
<name>A0A1M7YYT8_9VIBR</name>
<dbReference type="InterPro" id="IPR013217">
    <property type="entry name" value="Methyltransf_12"/>
</dbReference>
<dbReference type="SUPFAM" id="SSF53335">
    <property type="entry name" value="S-adenosyl-L-methionine-dependent methyltransferases"/>
    <property type="match status" value="1"/>
</dbReference>
<dbReference type="InterPro" id="IPR009081">
    <property type="entry name" value="PP-bd_ACP"/>
</dbReference>
<evidence type="ECO:0000256" key="5">
    <source>
        <dbReference type="ARBA" id="ARBA00022598"/>
    </source>
</evidence>
<dbReference type="Gene3D" id="3.40.50.1820">
    <property type="entry name" value="alpha/beta hydrolase"/>
    <property type="match status" value="1"/>
</dbReference>
<dbReference type="GO" id="GO:0016874">
    <property type="term" value="F:ligase activity"/>
    <property type="evidence" value="ECO:0007669"/>
    <property type="project" value="UniProtKB-KW"/>
</dbReference>
<dbReference type="PROSITE" id="PS00455">
    <property type="entry name" value="AMP_BINDING"/>
    <property type="match status" value="1"/>
</dbReference>
<evidence type="ECO:0000256" key="3">
    <source>
        <dbReference type="ARBA" id="ARBA00022450"/>
    </source>
</evidence>
<dbReference type="SUPFAM" id="SSF56801">
    <property type="entry name" value="Acetyl-CoA synthetase-like"/>
    <property type="match status" value="1"/>
</dbReference>
<dbReference type="SUPFAM" id="SSF47336">
    <property type="entry name" value="ACP-like"/>
    <property type="match status" value="1"/>
</dbReference>
<dbReference type="Pfam" id="PF00550">
    <property type="entry name" value="PP-binding"/>
    <property type="match status" value="1"/>
</dbReference>
<dbReference type="InterPro" id="IPR006162">
    <property type="entry name" value="Ppantetheine_attach_site"/>
</dbReference>
<dbReference type="CDD" id="cd19535">
    <property type="entry name" value="Cyc_NRPS"/>
    <property type="match status" value="1"/>
</dbReference>
<keyword evidence="8" id="KW-1185">Reference proteome</keyword>
<accession>A0A1M7YYT8</accession>
<dbReference type="GO" id="GO:0031177">
    <property type="term" value="F:phosphopantetheine binding"/>
    <property type="evidence" value="ECO:0007669"/>
    <property type="project" value="TreeGrafter"/>
</dbReference>
<dbReference type="InterPro" id="IPR057737">
    <property type="entry name" value="Condensation_MtbB-like"/>
</dbReference>
<keyword evidence="5 7" id="KW-0436">Ligase</keyword>
<dbReference type="Gene3D" id="3.30.300.30">
    <property type="match status" value="1"/>
</dbReference>
<dbReference type="Pfam" id="PF08242">
    <property type="entry name" value="Methyltransf_12"/>
    <property type="match status" value="1"/>
</dbReference>
<dbReference type="Gene3D" id="1.10.1200.10">
    <property type="entry name" value="ACP-like"/>
    <property type="match status" value="1"/>
</dbReference>
<dbReference type="Pfam" id="PF00668">
    <property type="entry name" value="Condensation"/>
    <property type="match status" value="1"/>
</dbReference>
<comment type="cofactor">
    <cofactor evidence="1">
        <name>pantetheine 4'-phosphate</name>
        <dbReference type="ChEBI" id="CHEBI:47942"/>
    </cofactor>
</comment>
<dbReference type="GO" id="GO:0043041">
    <property type="term" value="P:amino acid activation for nonribosomal peptide biosynthetic process"/>
    <property type="evidence" value="ECO:0007669"/>
    <property type="project" value="TreeGrafter"/>
</dbReference>
<dbReference type="InterPro" id="IPR036736">
    <property type="entry name" value="ACP-like_sf"/>
</dbReference>
<dbReference type="InterPro" id="IPR041464">
    <property type="entry name" value="TubC_N"/>
</dbReference>
<evidence type="ECO:0000256" key="1">
    <source>
        <dbReference type="ARBA" id="ARBA00001957"/>
    </source>
</evidence>
<keyword evidence="4" id="KW-0597">Phosphoprotein</keyword>
<dbReference type="SUPFAM" id="SSF52777">
    <property type="entry name" value="CoA-dependent acyltransferases"/>
    <property type="match status" value="2"/>
</dbReference>
<dbReference type="STRING" id="1117707.VQ7734_03560"/>